<keyword evidence="1" id="KW-1133">Transmembrane helix</keyword>
<sequence length="251" mass="28339">MRRYHGDNRRRETFNRSIVERWIRNTQKVWQGASPSERLLAIATSLGAVLLAGTVVNVLFHVSLMLAFGVVSLVAAPIVFLVMLSFTAFIFGVLMTAGVGFFLLNTPFLAFGLLAKTMLPVLAVVGGASFLAARLLGFKPGRKDIVDSFPRIDEEDEFEQFDNALRNRVVEGSRSWDVASWSLSEVVDELDLTGLGEYRQLFIDERIDGRTLLLLSERDIKEEFSRTMPLGDRMRLTRLVEELKRRSTRLP</sequence>
<evidence type="ECO:0000259" key="2">
    <source>
        <dbReference type="PROSITE" id="PS50105"/>
    </source>
</evidence>
<dbReference type="OrthoDB" id="10004495at2759"/>
<organism evidence="3 4">
    <name type="scientific">Gracilariopsis chorda</name>
    <dbReference type="NCBI Taxonomy" id="448386"/>
    <lineage>
        <taxon>Eukaryota</taxon>
        <taxon>Rhodophyta</taxon>
        <taxon>Florideophyceae</taxon>
        <taxon>Rhodymeniophycidae</taxon>
        <taxon>Gracilariales</taxon>
        <taxon>Gracilariaceae</taxon>
        <taxon>Gracilariopsis</taxon>
    </lineage>
</organism>
<dbReference type="EMBL" id="NBIV01000165">
    <property type="protein sequence ID" value="PXF42419.1"/>
    <property type="molecule type" value="Genomic_DNA"/>
</dbReference>
<dbReference type="AlphaFoldDB" id="A0A2V3IK42"/>
<accession>A0A2V3IK42</accession>
<comment type="caution">
    <text evidence="3">The sequence shown here is derived from an EMBL/GenBank/DDBJ whole genome shotgun (WGS) entry which is preliminary data.</text>
</comment>
<dbReference type="SMART" id="SM00454">
    <property type="entry name" value="SAM"/>
    <property type="match status" value="1"/>
</dbReference>
<feature type="transmembrane region" description="Helical" evidence="1">
    <location>
        <begin position="66"/>
        <end position="84"/>
    </location>
</feature>
<dbReference type="PROSITE" id="PS50105">
    <property type="entry name" value="SAM_DOMAIN"/>
    <property type="match status" value="1"/>
</dbReference>
<protein>
    <recommendedName>
        <fullName evidence="2">SAM domain-containing protein</fullName>
    </recommendedName>
</protein>
<keyword evidence="1" id="KW-0472">Membrane</keyword>
<proteinExistence type="predicted"/>
<dbReference type="Pfam" id="PF00536">
    <property type="entry name" value="SAM_1"/>
    <property type="match status" value="1"/>
</dbReference>
<dbReference type="InterPro" id="IPR001660">
    <property type="entry name" value="SAM"/>
</dbReference>
<keyword evidence="1" id="KW-0812">Transmembrane</keyword>
<evidence type="ECO:0000256" key="1">
    <source>
        <dbReference type="SAM" id="Phobius"/>
    </source>
</evidence>
<keyword evidence="4" id="KW-1185">Reference proteome</keyword>
<dbReference type="InterPro" id="IPR013761">
    <property type="entry name" value="SAM/pointed_sf"/>
</dbReference>
<gene>
    <name evidence="3" type="ORF">BWQ96_07860</name>
</gene>
<feature type="transmembrane region" description="Helical" evidence="1">
    <location>
        <begin position="39"/>
        <end position="60"/>
    </location>
</feature>
<dbReference type="SUPFAM" id="SSF47769">
    <property type="entry name" value="SAM/Pointed domain"/>
    <property type="match status" value="1"/>
</dbReference>
<feature type="domain" description="SAM" evidence="2">
    <location>
        <begin position="181"/>
        <end position="246"/>
    </location>
</feature>
<dbReference type="Proteomes" id="UP000247409">
    <property type="component" value="Unassembled WGS sequence"/>
</dbReference>
<feature type="transmembrane region" description="Helical" evidence="1">
    <location>
        <begin position="117"/>
        <end position="136"/>
    </location>
</feature>
<evidence type="ECO:0000313" key="3">
    <source>
        <dbReference type="EMBL" id="PXF42419.1"/>
    </source>
</evidence>
<dbReference type="Gene3D" id="1.10.150.50">
    <property type="entry name" value="Transcription Factor, Ets-1"/>
    <property type="match status" value="1"/>
</dbReference>
<evidence type="ECO:0000313" key="4">
    <source>
        <dbReference type="Proteomes" id="UP000247409"/>
    </source>
</evidence>
<reference evidence="3 4" key="1">
    <citation type="journal article" date="2018" name="Mol. Biol. Evol.">
        <title>Analysis of the draft genome of the red seaweed Gracilariopsis chorda provides insights into genome size evolution in Rhodophyta.</title>
        <authorList>
            <person name="Lee J."/>
            <person name="Yang E.C."/>
            <person name="Graf L."/>
            <person name="Yang J.H."/>
            <person name="Qiu H."/>
            <person name="Zel Zion U."/>
            <person name="Chan C.X."/>
            <person name="Stephens T.G."/>
            <person name="Weber A.P.M."/>
            <person name="Boo G.H."/>
            <person name="Boo S.M."/>
            <person name="Kim K.M."/>
            <person name="Shin Y."/>
            <person name="Jung M."/>
            <person name="Lee S.J."/>
            <person name="Yim H.S."/>
            <person name="Lee J.H."/>
            <person name="Bhattacharya D."/>
            <person name="Yoon H.S."/>
        </authorList>
    </citation>
    <scope>NUCLEOTIDE SEQUENCE [LARGE SCALE GENOMIC DNA]</scope>
    <source>
        <strain evidence="3 4">SKKU-2015</strain>
        <tissue evidence="3">Whole body</tissue>
    </source>
</reference>
<name>A0A2V3IK42_9FLOR</name>
<feature type="transmembrane region" description="Helical" evidence="1">
    <location>
        <begin position="89"/>
        <end position="111"/>
    </location>
</feature>